<keyword evidence="3" id="KW-1185">Reference proteome</keyword>
<evidence type="ECO:0000313" key="2">
    <source>
        <dbReference type="EMBL" id="KAJ8869810.1"/>
    </source>
</evidence>
<dbReference type="Gene3D" id="1.10.10.60">
    <property type="entry name" value="Homeodomain-like"/>
    <property type="match status" value="1"/>
</dbReference>
<feature type="region of interest" description="Disordered" evidence="1">
    <location>
        <begin position="70"/>
        <end position="90"/>
    </location>
</feature>
<proteinExistence type="predicted"/>
<accession>A0ABQ9GBL9</accession>
<name>A0ABQ9GBL9_9NEOP</name>
<gene>
    <name evidence="2" type="ORF">PR048_028819</name>
</gene>
<dbReference type="EMBL" id="JARBHB010000013">
    <property type="protein sequence ID" value="KAJ8869810.1"/>
    <property type="molecule type" value="Genomic_DNA"/>
</dbReference>
<sequence>MWCREFTVKTASNKSGIKQKASTVKEILKIIQKVQSKPTPPRMVIVKELGMVPSTLNTIMSRCKEILANATNTSSDRKNKKTGRYEDTENPLVEAVSGELESVQHESVDAWKLLLLNLSEYPPSDVHNVDEFRLFFNLLPDRTLAFKGETCHEGKQSKERLTVLAGTNMDAASWECLESQTISNCFKKADFGEDTSTAPLEVTGNCESTWKNVQDAINVSCSFEDFVEADNTATCGLHSVEDLCEEHKCQNSDEEEDGDVVATAKFKPRCSEVAENFENLRSFMTSTSDFPSDVMKSLWN</sequence>
<dbReference type="Proteomes" id="UP001159363">
    <property type="component" value="Chromosome 12"/>
</dbReference>
<comment type="caution">
    <text evidence="2">The sequence shown here is derived from an EMBL/GenBank/DDBJ whole genome shotgun (WGS) entry which is preliminary data.</text>
</comment>
<protein>
    <submittedName>
        <fullName evidence="2">Uncharacterized protein</fullName>
    </submittedName>
</protein>
<evidence type="ECO:0000313" key="3">
    <source>
        <dbReference type="Proteomes" id="UP001159363"/>
    </source>
</evidence>
<reference evidence="2 3" key="1">
    <citation type="submission" date="2023-02" db="EMBL/GenBank/DDBJ databases">
        <title>LHISI_Scaffold_Assembly.</title>
        <authorList>
            <person name="Stuart O.P."/>
            <person name="Cleave R."/>
            <person name="Magrath M.J.L."/>
            <person name="Mikheyev A.S."/>
        </authorList>
    </citation>
    <scope>NUCLEOTIDE SEQUENCE [LARGE SCALE GENOMIC DNA]</scope>
    <source>
        <strain evidence="2">Daus_M_001</strain>
        <tissue evidence="2">Leg muscle</tissue>
    </source>
</reference>
<evidence type="ECO:0000256" key="1">
    <source>
        <dbReference type="SAM" id="MobiDB-lite"/>
    </source>
</evidence>
<organism evidence="2 3">
    <name type="scientific">Dryococelus australis</name>
    <dbReference type="NCBI Taxonomy" id="614101"/>
    <lineage>
        <taxon>Eukaryota</taxon>
        <taxon>Metazoa</taxon>
        <taxon>Ecdysozoa</taxon>
        <taxon>Arthropoda</taxon>
        <taxon>Hexapoda</taxon>
        <taxon>Insecta</taxon>
        <taxon>Pterygota</taxon>
        <taxon>Neoptera</taxon>
        <taxon>Polyneoptera</taxon>
        <taxon>Phasmatodea</taxon>
        <taxon>Verophasmatodea</taxon>
        <taxon>Anareolatae</taxon>
        <taxon>Phasmatidae</taxon>
        <taxon>Eurycanthinae</taxon>
        <taxon>Dryococelus</taxon>
    </lineage>
</organism>